<proteinExistence type="predicted"/>
<accession>A0A1F5YZI7</accession>
<comment type="caution">
    <text evidence="2">The sequence shown here is derived from an EMBL/GenBank/DDBJ whole genome shotgun (WGS) entry which is preliminary data.</text>
</comment>
<dbReference type="Pfam" id="PF13328">
    <property type="entry name" value="HD_4"/>
    <property type="match status" value="1"/>
</dbReference>
<dbReference type="PANTHER" id="PTHR21262:SF12">
    <property type="entry name" value="GTP DIPHOSPHOKINASE CRSH, CHLOROPLASTIC-RELATED"/>
    <property type="match status" value="1"/>
</dbReference>
<protein>
    <recommendedName>
        <fullName evidence="4">HD/PDEase domain-containing protein</fullName>
    </recommendedName>
</protein>
<dbReference type="GO" id="GO:0003723">
    <property type="term" value="F:RNA binding"/>
    <property type="evidence" value="ECO:0007669"/>
    <property type="project" value="UniProtKB-KW"/>
</dbReference>
<evidence type="ECO:0000313" key="2">
    <source>
        <dbReference type="EMBL" id="OGG05503.1"/>
    </source>
</evidence>
<dbReference type="PANTHER" id="PTHR21262">
    <property type="entry name" value="GUANOSINE-3',5'-BIS DIPHOSPHATE 3'-PYROPHOSPHOHYDROLASE"/>
    <property type="match status" value="1"/>
</dbReference>
<evidence type="ECO:0000313" key="3">
    <source>
        <dbReference type="Proteomes" id="UP000177354"/>
    </source>
</evidence>
<sequence length="781" mass="90146">MVKIENITNIYRIPEQNRSARIFHALQSTSKNRVHQHTKPRFEVIFPPNIIPEDYISQRVGNYNPMELKFASDPVKDLEVKVLISQLYDECGKYMEYSELAKIDTAISLMHYGHQNQTRFEGSPYVDHLLKVALPLAKKYQMDWETISSALTHDLLEDSDKNGYPVTKLDLEKLLSPVVADTVENLSKVRFGQEMREEYIDRVTRAELFKSLRDNPRAAVIKIYDRLHNLETIEFVSEYKNRELKAIETLRYYVPLANFLGLYAEAQELASLALKVLNPDLTEKIEAIREQYNQLIEEKDPETNKNYLDEVTEKIARILGRHPKYIHIYVSDIYSIYKNLETGSNPSIKHCFLRVDLETRSKDNWLDYAWLSRLHLLTDEAKDFYAEETLYPEAIREKISANRLNSLEFFMNSGFGLKSQIKFNYYPSGGSKISQIPITDLYYRKTAESGGLISDPDILRRHDNGHSKWEQIRLNIGSGIEEMEASEISQRFDRLDPFKREVIDDKFRTWYVDAGSTVLDFAVYIAWDPQSGSTRELRNLGPFIVNGEKVNPDYELQPRDEVNIGISKKRTIHPNWIKALRTSPDEVKQAIRGYYRIRLTRQFSEEAKEVLLKEAVRELERNMNQKLVVSINRSSLVAQLNRGEELLTEIALDEVDENVIKQIARELAEYQNENVFIANFSFFRDSKGLDAKVSGMISGEGINIKRQAGIGPITEGGPARLIYVIDLTDSLHQKHGKEEIIKAINKIKNKLVKNEKIQFSHVSVQSMSELGSGSLDLMDLP</sequence>
<dbReference type="AlphaFoldDB" id="A0A1F5YZI7"/>
<organism evidence="2 3">
    <name type="scientific">Candidatus Gottesmanbacteria bacterium RIFCSPHIGHO2_01_FULL_40_15</name>
    <dbReference type="NCBI Taxonomy" id="1798376"/>
    <lineage>
        <taxon>Bacteria</taxon>
        <taxon>Candidatus Gottesmaniibacteriota</taxon>
    </lineage>
</organism>
<dbReference type="SUPFAM" id="SSF109604">
    <property type="entry name" value="HD-domain/PDEase-like"/>
    <property type="match status" value="1"/>
</dbReference>
<dbReference type="PROSITE" id="PS50889">
    <property type="entry name" value="S4"/>
    <property type="match status" value="1"/>
</dbReference>
<reference evidence="2 3" key="1">
    <citation type="journal article" date="2016" name="Nat. Commun.">
        <title>Thousands of microbial genomes shed light on interconnected biogeochemical processes in an aquifer system.</title>
        <authorList>
            <person name="Anantharaman K."/>
            <person name="Brown C.T."/>
            <person name="Hug L.A."/>
            <person name="Sharon I."/>
            <person name="Castelle C.J."/>
            <person name="Probst A.J."/>
            <person name="Thomas B.C."/>
            <person name="Singh A."/>
            <person name="Wilkins M.J."/>
            <person name="Karaoz U."/>
            <person name="Brodie E.L."/>
            <person name="Williams K.H."/>
            <person name="Hubbard S.S."/>
            <person name="Banfield J.F."/>
        </authorList>
    </citation>
    <scope>NUCLEOTIDE SEQUENCE [LARGE SCALE GENOMIC DNA]</scope>
</reference>
<name>A0A1F5YZI7_9BACT</name>
<dbReference type="EMBL" id="MFJF01000032">
    <property type="protein sequence ID" value="OGG05503.1"/>
    <property type="molecule type" value="Genomic_DNA"/>
</dbReference>
<dbReference type="Gene3D" id="1.10.3210.10">
    <property type="entry name" value="Hypothetical protein af1432"/>
    <property type="match status" value="1"/>
</dbReference>
<gene>
    <name evidence="2" type="ORF">A2777_04495</name>
</gene>
<dbReference type="Proteomes" id="UP000177354">
    <property type="component" value="Unassembled WGS sequence"/>
</dbReference>
<evidence type="ECO:0000256" key="1">
    <source>
        <dbReference type="PROSITE-ProRule" id="PRU00182"/>
    </source>
</evidence>
<evidence type="ECO:0008006" key="4">
    <source>
        <dbReference type="Google" id="ProtNLM"/>
    </source>
</evidence>
<keyword evidence="1" id="KW-0694">RNA-binding</keyword>